<reference evidence="3 4" key="1">
    <citation type="submission" date="2020-08" db="EMBL/GenBank/DDBJ databases">
        <title>The genome sequence of type strain Novosphingobium flavum NBRC 111647.</title>
        <authorList>
            <person name="Liu Y."/>
        </authorList>
    </citation>
    <scope>NUCLEOTIDE SEQUENCE [LARGE SCALE GENOMIC DNA]</scope>
    <source>
        <strain evidence="3 4">NBRC 111647</strain>
    </source>
</reference>
<dbReference type="PROSITE" id="PS50076">
    <property type="entry name" value="DNAJ_2"/>
    <property type="match status" value="1"/>
</dbReference>
<dbReference type="AlphaFoldDB" id="A0A7X1KK00"/>
<evidence type="ECO:0000313" key="4">
    <source>
        <dbReference type="Proteomes" id="UP000566813"/>
    </source>
</evidence>
<sequence length="192" mass="21704">MENGQDFVDYYEVLKVNPDCDARKLELAYHYFAKMYHPDNPETADADRFHDVLEAYRALKDPEMRAAYDSTHPRKAARSAYGFPLDGDIGIDEKSALGDAEAHARILLSLYKRRREHAVDPGVVGWFIQEMLGCTDDHFEFHVWYLKSKGLVEVTEQGTIAITIDGVDHVIATSRTKAAEPLLIPQAPPPED</sequence>
<dbReference type="EMBL" id="JACLAW010000001">
    <property type="protein sequence ID" value="MBC2664004.1"/>
    <property type="molecule type" value="Genomic_DNA"/>
</dbReference>
<keyword evidence="4" id="KW-1185">Reference proteome</keyword>
<dbReference type="RefSeq" id="WP_185662262.1">
    <property type="nucleotide sequence ID" value="NZ_JACLAW010000001.1"/>
</dbReference>
<dbReference type="PANTHER" id="PTHR44145">
    <property type="entry name" value="DNAJ HOMOLOG SUBFAMILY A MEMBER 3, MITOCHONDRIAL"/>
    <property type="match status" value="1"/>
</dbReference>
<dbReference type="CDD" id="cd06257">
    <property type="entry name" value="DnaJ"/>
    <property type="match status" value="1"/>
</dbReference>
<evidence type="ECO:0000256" key="1">
    <source>
        <dbReference type="ARBA" id="ARBA00023186"/>
    </source>
</evidence>
<gene>
    <name evidence="3" type="ORF">H7F51_00580</name>
</gene>
<feature type="domain" description="J" evidence="2">
    <location>
        <begin position="9"/>
        <end position="72"/>
    </location>
</feature>
<accession>A0A7X1KK00</accession>
<proteinExistence type="predicted"/>
<evidence type="ECO:0000313" key="3">
    <source>
        <dbReference type="EMBL" id="MBC2664004.1"/>
    </source>
</evidence>
<dbReference type="Proteomes" id="UP000566813">
    <property type="component" value="Unassembled WGS sequence"/>
</dbReference>
<dbReference type="InterPro" id="IPR036869">
    <property type="entry name" value="J_dom_sf"/>
</dbReference>
<evidence type="ECO:0000259" key="2">
    <source>
        <dbReference type="PROSITE" id="PS50076"/>
    </source>
</evidence>
<name>A0A7X1KK00_9SPHN</name>
<dbReference type="PANTHER" id="PTHR44145:SF3">
    <property type="entry name" value="DNAJ HOMOLOG SUBFAMILY A MEMBER 3, MITOCHONDRIAL"/>
    <property type="match status" value="1"/>
</dbReference>
<keyword evidence="1" id="KW-0143">Chaperone</keyword>
<organism evidence="3 4">
    <name type="scientific">Novosphingobium flavum</name>
    <dbReference type="NCBI Taxonomy" id="1778672"/>
    <lineage>
        <taxon>Bacteria</taxon>
        <taxon>Pseudomonadati</taxon>
        <taxon>Pseudomonadota</taxon>
        <taxon>Alphaproteobacteria</taxon>
        <taxon>Sphingomonadales</taxon>
        <taxon>Sphingomonadaceae</taxon>
        <taxon>Novosphingobium</taxon>
    </lineage>
</organism>
<dbReference type="Gene3D" id="1.10.287.110">
    <property type="entry name" value="DnaJ domain"/>
    <property type="match status" value="1"/>
</dbReference>
<dbReference type="InterPro" id="IPR001623">
    <property type="entry name" value="DnaJ_domain"/>
</dbReference>
<dbReference type="SMART" id="SM00271">
    <property type="entry name" value="DnaJ"/>
    <property type="match status" value="1"/>
</dbReference>
<dbReference type="Pfam" id="PF00226">
    <property type="entry name" value="DnaJ"/>
    <property type="match status" value="1"/>
</dbReference>
<dbReference type="InterPro" id="IPR051938">
    <property type="entry name" value="Apopto_cytoskel_mod"/>
</dbReference>
<protein>
    <submittedName>
        <fullName evidence="3">DnaJ domain-containing protein</fullName>
    </submittedName>
</protein>
<dbReference type="SUPFAM" id="SSF46565">
    <property type="entry name" value="Chaperone J-domain"/>
    <property type="match status" value="1"/>
</dbReference>
<comment type="caution">
    <text evidence="3">The sequence shown here is derived from an EMBL/GenBank/DDBJ whole genome shotgun (WGS) entry which is preliminary data.</text>
</comment>